<dbReference type="KEGG" id="rhg:EXZ61_03395"/>
<sequence>MLSAQGLGFSGPNGPVFAQFNLQLRPGVCLVQGGESRGKTTLLRLLAGELQAQHGHVRLHLEAGVLDAREHAAAYRDHVVWTEPRSTAYDATPVSAYLQTMRQHYPRWSASLLDTLTQALDLEPHWDKPLYMLSTGSKRKVWWATALASGAELALVDEPFAALDFASIRILTAHLQTLVTQSHRIFVLADYAAPAGLVPTQVVDLGD</sequence>
<dbReference type="Proteomes" id="UP000317365">
    <property type="component" value="Chromosome"/>
</dbReference>
<dbReference type="PANTHER" id="PTHR42939:SF1">
    <property type="entry name" value="ABC TRANSPORTER ATP-BINDING PROTEIN ALBC-RELATED"/>
    <property type="match status" value="1"/>
</dbReference>
<evidence type="ECO:0000256" key="2">
    <source>
        <dbReference type="ARBA" id="ARBA00022741"/>
    </source>
</evidence>
<name>A0A515EKV4_9BURK</name>
<dbReference type="InterPro" id="IPR027417">
    <property type="entry name" value="P-loop_NTPase"/>
</dbReference>
<dbReference type="Gene3D" id="3.40.50.300">
    <property type="entry name" value="P-loop containing nucleotide triphosphate hydrolases"/>
    <property type="match status" value="1"/>
</dbReference>
<dbReference type="GO" id="GO:0005524">
    <property type="term" value="F:ATP binding"/>
    <property type="evidence" value="ECO:0007669"/>
    <property type="project" value="UniProtKB-KW"/>
</dbReference>
<keyword evidence="3 5" id="KW-0067">ATP-binding</keyword>
<dbReference type="Pfam" id="PF00005">
    <property type="entry name" value="ABC_tran"/>
    <property type="match status" value="1"/>
</dbReference>
<organism evidence="5 6">
    <name type="scientific">Rhodoferax aquaticus</name>
    <dbReference type="NCBI Taxonomy" id="2527691"/>
    <lineage>
        <taxon>Bacteria</taxon>
        <taxon>Pseudomonadati</taxon>
        <taxon>Pseudomonadota</taxon>
        <taxon>Betaproteobacteria</taxon>
        <taxon>Burkholderiales</taxon>
        <taxon>Comamonadaceae</taxon>
        <taxon>Rhodoferax</taxon>
    </lineage>
</organism>
<dbReference type="PANTHER" id="PTHR42939">
    <property type="entry name" value="ABC TRANSPORTER ATP-BINDING PROTEIN ALBC-RELATED"/>
    <property type="match status" value="1"/>
</dbReference>
<evidence type="ECO:0000259" key="4">
    <source>
        <dbReference type="Pfam" id="PF00005"/>
    </source>
</evidence>
<evidence type="ECO:0000256" key="3">
    <source>
        <dbReference type="ARBA" id="ARBA00022840"/>
    </source>
</evidence>
<dbReference type="SUPFAM" id="SSF52540">
    <property type="entry name" value="P-loop containing nucleoside triphosphate hydrolases"/>
    <property type="match status" value="1"/>
</dbReference>
<keyword evidence="2" id="KW-0547">Nucleotide-binding</keyword>
<reference evidence="6" key="2">
    <citation type="journal article" date="2020" name="Int. J. Syst. Evol. Microbiol.">
        <title>Genomic insights into a novel species Rhodoferax aquaticus sp. nov., isolated from freshwater.</title>
        <authorList>
            <person name="Li T."/>
            <person name="Zhuo Y."/>
            <person name="Jin C.Z."/>
            <person name="Wu X."/>
            <person name="Ko S.R."/>
            <person name="Jin F.J."/>
            <person name="Ahn C.Y."/>
            <person name="Oh H.M."/>
            <person name="Lee H.G."/>
            <person name="Jin L."/>
        </authorList>
    </citation>
    <scope>NUCLEOTIDE SEQUENCE [LARGE SCALE GENOMIC DNA]</scope>
    <source>
        <strain evidence="6">Gr-4</strain>
    </source>
</reference>
<gene>
    <name evidence="5" type="ORF">EXZ61_03395</name>
</gene>
<protein>
    <submittedName>
        <fullName evidence="5">ATP-binding cassette domain-containing protein</fullName>
    </submittedName>
</protein>
<dbReference type="InterPro" id="IPR003439">
    <property type="entry name" value="ABC_transporter-like_ATP-bd"/>
</dbReference>
<evidence type="ECO:0000313" key="5">
    <source>
        <dbReference type="EMBL" id="QDL53295.1"/>
    </source>
</evidence>
<accession>A0A515EKV4</accession>
<reference evidence="6" key="1">
    <citation type="submission" date="2019-02" db="EMBL/GenBank/DDBJ databases">
        <title>Complete genome sequence of Rhodoferax sp. Gr-4.</title>
        <authorList>
            <person name="Jin L."/>
        </authorList>
    </citation>
    <scope>NUCLEOTIDE SEQUENCE [LARGE SCALE GENOMIC DNA]</scope>
    <source>
        <strain evidence="6">Gr-4</strain>
    </source>
</reference>
<dbReference type="AlphaFoldDB" id="A0A515EKV4"/>
<proteinExistence type="predicted"/>
<dbReference type="GO" id="GO:0016887">
    <property type="term" value="F:ATP hydrolysis activity"/>
    <property type="evidence" value="ECO:0007669"/>
    <property type="project" value="InterPro"/>
</dbReference>
<keyword evidence="6" id="KW-1185">Reference proteome</keyword>
<keyword evidence="1" id="KW-0813">Transport</keyword>
<dbReference type="RefSeq" id="WP_142809029.1">
    <property type="nucleotide sequence ID" value="NZ_CP036282.1"/>
</dbReference>
<dbReference type="EMBL" id="CP036282">
    <property type="protein sequence ID" value="QDL53295.1"/>
    <property type="molecule type" value="Genomic_DNA"/>
</dbReference>
<evidence type="ECO:0000313" key="6">
    <source>
        <dbReference type="Proteomes" id="UP000317365"/>
    </source>
</evidence>
<evidence type="ECO:0000256" key="1">
    <source>
        <dbReference type="ARBA" id="ARBA00022448"/>
    </source>
</evidence>
<feature type="domain" description="ABC transporter" evidence="4">
    <location>
        <begin position="19"/>
        <end position="161"/>
    </location>
</feature>
<dbReference type="InterPro" id="IPR051782">
    <property type="entry name" value="ABC_Transporter_VariousFunc"/>
</dbReference>